<dbReference type="EMBL" id="JAQJAN010000005">
    <property type="protein sequence ID" value="KAJ5728537.1"/>
    <property type="molecule type" value="Genomic_DNA"/>
</dbReference>
<dbReference type="CDD" id="cd05288">
    <property type="entry name" value="PGDH"/>
    <property type="match status" value="1"/>
</dbReference>
<dbReference type="Proteomes" id="UP001215712">
    <property type="component" value="Unassembled WGS sequence"/>
</dbReference>
<keyword evidence="1" id="KW-0560">Oxidoreductase</keyword>
<name>A0AAD6HPD8_9EURO</name>
<dbReference type="GO" id="GO:0016628">
    <property type="term" value="F:oxidoreductase activity, acting on the CH-CH group of donors, NAD or NADP as acceptor"/>
    <property type="evidence" value="ECO:0007669"/>
    <property type="project" value="InterPro"/>
</dbReference>
<dbReference type="PANTHER" id="PTHR43205">
    <property type="entry name" value="PROSTAGLANDIN REDUCTASE"/>
    <property type="match status" value="1"/>
</dbReference>
<evidence type="ECO:0000259" key="2">
    <source>
        <dbReference type="Pfam" id="PF00107"/>
    </source>
</evidence>
<dbReference type="InterPro" id="IPR045010">
    <property type="entry name" value="MDR_fam"/>
</dbReference>
<dbReference type="InterPro" id="IPR013149">
    <property type="entry name" value="ADH-like_C"/>
</dbReference>
<evidence type="ECO:0000256" key="1">
    <source>
        <dbReference type="ARBA" id="ARBA00023002"/>
    </source>
</evidence>
<evidence type="ECO:0000313" key="5">
    <source>
        <dbReference type="Proteomes" id="UP001215712"/>
    </source>
</evidence>
<feature type="domain" description="Alcohol dehydrogenase-like C-terminal" evidence="2">
    <location>
        <begin position="169"/>
        <end position="293"/>
    </location>
</feature>
<gene>
    <name evidence="4" type="ORF">N7493_004867</name>
</gene>
<evidence type="ECO:0000259" key="3">
    <source>
        <dbReference type="Pfam" id="PF16884"/>
    </source>
</evidence>
<dbReference type="SUPFAM" id="SSF50129">
    <property type="entry name" value="GroES-like"/>
    <property type="match status" value="1"/>
</dbReference>
<sequence>MTLPTESRRWVLREKPYGEPVLGGDKPTFKLETTDIPTLKDGQVLLKTLYLSNDPAQRSWISPLAQKERLYLPPVQVGNTMSSMGIARVVESRSPKVAVGSLVTGGPGWSEYSAQDAESVSVITPQPGLPETHFLGALGLPGFTAYYALTQIVKATSKDAIVVSGAAGAVGTMVVQIAKKMIGCRKVIGIAGTDEKCRWVEKLGADVCVNYKSPSFKEDLTKETEGFVEIYFDNVGGEILDFMLTRLAKFGRVAASGTISNYNKDSDITGLKNFYEVVTMRLQILGFINIDWIDHLSEVRALLVDEWKKGTLIIGDESEMVIETEFKDIPRTWMMLYSGGNTGKLVTKLKE</sequence>
<dbReference type="PANTHER" id="PTHR43205:SF19">
    <property type="entry name" value="ENOYL REDUCTASE (ER) DOMAIN-CONTAINING PROTEIN"/>
    <property type="match status" value="1"/>
</dbReference>
<dbReference type="Gene3D" id="3.40.50.720">
    <property type="entry name" value="NAD(P)-binding Rossmann-like Domain"/>
    <property type="match status" value="1"/>
</dbReference>
<evidence type="ECO:0008006" key="6">
    <source>
        <dbReference type="Google" id="ProtNLM"/>
    </source>
</evidence>
<dbReference type="AlphaFoldDB" id="A0AAD6HPD8"/>
<proteinExistence type="predicted"/>
<dbReference type="FunFam" id="3.40.50.720:FF:000121">
    <property type="entry name" value="Prostaglandin reductase 2"/>
    <property type="match status" value="1"/>
</dbReference>
<dbReference type="Gene3D" id="3.90.180.10">
    <property type="entry name" value="Medium-chain alcohol dehydrogenases, catalytic domain"/>
    <property type="match status" value="1"/>
</dbReference>
<dbReference type="InterPro" id="IPR036291">
    <property type="entry name" value="NAD(P)-bd_dom_sf"/>
</dbReference>
<reference evidence="4" key="2">
    <citation type="submission" date="2023-01" db="EMBL/GenBank/DDBJ databases">
        <authorList>
            <person name="Petersen C."/>
        </authorList>
    </citation>
    <scope>NUCLEOTIDE SEQUENCE</scope>
    <source>
        <strain evidence="4">IBT 17514</strain>
    </source>
</reference>
<dbReference type="InterPro" id="IPR011032">
    <property type="entry name" value="GroES-like_sf"/>
</dbReference>
<protein>
    <recommendedName>
        <fullName evidence="6">Enoyl reductase (ER) domain-containing protein</fullName>
    </recommendedName>
</protein>
<organism evidence="4 5">
    <name type="scientific">Penicillium malachiteum</name>
    <dbReference type="NCBI Taxonomy" id="1324776"/>
    <lineage>
        <taxon>Eukaryota</taxon>
        <taxon>Fungi</taxon>
        <taxon>Dikarya</taxon>
        <taxon>Ascomycota</taxon>
        <taxon>Pezizomycotina</taxon>
        <taxon>Eurotiomycetes</taxon>
        <taxon>Eurotiomycetidae</taxon>
        <taxon>Eurotiales</taxon>
        <taxon>Aspergillaceae</taxon>
        <taxon>Penicillium</taxon>
    </lineage>
</organism>
<evidence type="ECO:0000313" key="4">
    <source>
        <dbReference type="EMBL" id="KAJ5728537.1"/>
    </source>
</evidence>
<feature type="domain" description="Oxidoreductase N-terminal" evidence="3">
    <location>
        <begin position="8"/>
        <end position="121"/>
    </location>
</feature>
<accession>A0AAD6HPD8</accession>
<comment type="caution">
    <text evidence="4">The sequence shown here is derived from an EMBL/GenBank/DDBJ whole genome shotgun (WGS) entry which is preliminary data.</text>
</comment>
<dbReference type="SUPFAM" id="SSF51735">
    <property type="entry name" value="NAD(P)-binding Rossmann-fold domains"/>
    <property type="match status" value="1"/>
</dbReference>
<keyword evidence="5" id="KW-1185">Reference proteome</keyword>
<reference evidence="4" key="1">
    <citation type="journal article" date="2023" name="IMA Fungus">
        <title>Comparative genomic study of the Penicillium genus elucidates a diverse pangenome and 15 lateral gene transfer events.</title>
        <authorList>
            <person name="Petersen C."/>
            <person name="Sorensen T."/>
            <person name="Nielsen M.R."/>
            <person name="Sondergaard T.E."/>
            <person name="Sorensen J.L."/>
            <person name="Fitzpatrick D.A."/>
            <person name="Frisvad J.C."/>
            <person name="Nielsen K.L."/>
        </authorList>
    </citation>
    <scope>NUCLEOTIDE SEQUENCE</scope>
    <source>
        <strain evidence="4">IBT 17514</strain>
    </source>
</reference>
<dbReference type="Pfam" id="PF00107">
    <property type="entry name" value="ADH_zinc_N"/>
    <property type="match status" value="1"/>
</dbReference>
<dbReference type="InterPro" id="IPR041694">
    <property type="entry name" value="ADH_N_2"/>
</dbReference>
<dbReference type="Pfam" id="PF16884">
    <property type="entry name" value="ADH_N_2"/>
    <property type="match status" value="1"/>
</dbReference>